<dbReference type="PANTHER" id="PTHR43199:SF1">
    <property type="entry name" value="GLUTATHIONE HYDROLASE PROENZYME"/>
    <property type="match status" value="1"/>
</dbReference>
<evidence type="ECO:0000313" key="5">
    <source>
        <dbReference type="EMBL" id="MBO1322903.1"/>
    </source>
</evidence>
<evidence type="ECO:0000256" key="4">
    <source>
        <dbReference type="ARBA" id="ARBA00023145"/>
    </source>
</evidence>
<dbReference type="InterPro" id="IPR043138">
    <property type="entry name" value="GGT_lsub"/>
</dbReference>
<dbReference type="RefSeq" id="WP_207862875.1">
    <property type="nucleotide sequence ID" value="NZ_JAFREP010000045.1"/>
</dbReference>
<evidence type="ECO:0000256" key="2">
    <source>
        <dbReference type="ARBA" id="ARBA00022679"/>
    </source>
</evidence>
<dbReference type="EMBL" id="JAFREP010000045">
    <property type="protein sequence ID" value="MBO1322903.1"/>
    <property type="molecule type" value="Genomic_DNA"/>
</dbReference>
<proteinExistence type="inferred from homology"/>
<evidence type="ECO:0000256" key="1">
    <source>
        <dbReference type="ARBA" id="ARBA00009381"/>
    </source>
</evidence>
<protein>
    <submittedName>
        <fullName evidence="5">Gamma-glutamyltransferase family protein</fullName>
    </submittedName>
</protein>
<evidence type="ECO:0000256" key="3">
    <source>
        <dbReference type="ARBA" id="ARBA00022801"/>
    </source>
</evidence>
<dbReference type="InterPro" id="IPR051792">
    <property type="entry name" value="GGT_bact"/>
</dbReference>
<dbReference type="Proteomes" id="UP000664417">
    <property type="component" value="Unassembled WGS sequence"/>
</dbReference>
<comment type="caution">
    <text evidence="5">The sequence shown here is derived from an EMBL/GenBank/DDBJ whole genome shotgun (WGS) entry which is preliminary data.</text>
</comment>
<evidence type="ECO:0000313" key="6">
    <source>
        <dbReference type="Proteomes" id="UP000664417"/>
    </source>
</evidence>
<organism evidence="5 6">
    <name type="scientific">Acanthopleuribacter pedis</name>
    <dbReference type="NCBI Taxonomy" id="442870"/>
    <lineage>
        <taxon>Bacteria</taxon>
        <taxon>Pseudomonadati</taxon>
        <taxon>Acidobacteriota</taxon>
        <taxon>Holophagae</taxon>
        <taxon>Acanthopleuribacterales</taxon>
        <taxon>Acanthopleuribacteraceae</taxon>
        <taxon>Acanthopleuribacter</taxon>
    </lineage>
</organism>
<dbReference type="PANTHER" id="PTHR43199">
    <property type="entry name" value="GLUTATHIONE HYDROLASE"/>
    <property type="match status" value="1"/>
</dbReference>
<keyword evidence="2" id="KW-0808">Transferase</keyword>
<keyword evidence="3" id="KW-0378">Hydrolase</keyword>
<dbReference type="InterPro" id="IPR043137">
    <property type="entry name" value="GGT_ssub_C"/>
</dbReference>
<keyword evidence="4" id="KW-0865">Zymogen</keyword>
<dbReference type="GO" id="GO:0016740">
    <property type="term" value="F:transferase activity"/>
    <property type="evidence" value="ECO:0007669"/>
    <property type="project" value="UniProtKB-KW"/>
</dbReference>
<accession>A0A8J7U7U8</accession>
<dbReference type="AlphaFoldDB" id="A0A8J7U7U8"/>
<keyword evidence="6" id="KW-1185">Reference proteome</keyword>
<gene>
    <name evidence="5" type="ORF">J3U88_30845</name>
</gene>
<dbReference type="Gene3D" id="3.60.20.40">
    <property type="match status" value="1"/>
</dbReference>
<dbReference type="Gene3D" id="1.10.246.130">
    <property type="match status" value="1"/>
</dbReference>
<dbReference type="GO" id="GO:0016787">
    <property type="term" value="F:hydrolase activity"/>
    <property type="evidence" value="ECO:0007669"/>
    <property type="project" value="UniProtKB-KW"/>
</dbReference>
<dbReference type="InterPro" id="IPR029055">
    <property type="entry name" value="Ntn_hydrolases_N"/>
</dbReference>
<comment type="similarity">
    <text evidence="1">Belongs to the gamma-glutamyltransferase family.</text>
</comment>
<dbReference type="SUPFAM" id="SSF56235">
    <property type="entry name" value="N-terminal nucleophile aminohydrolases (Ntn hydrolases)"/>
    <property type="match status" value="1"/>
</dbReference>
<dbReference type="Pfam" id="PF01019">
    <property type="entry name" value="G_glu_transpept"/>
    <property type="match status" value="1"/>
</dbReference>
<sequence length="539" mass="58500">MKLEAVEAAFQPDQQGKCSIAAGGMVASAHPAATNAGVAVLAKGGNAVDAAVATAFALSVCEPQASGLGGQSIGMVHINGETYGLDGSSRVPEGATLAAMAQGDRKHGYRATTVPSTPAFLGYLHFREGRLSWRDVLEPAIQLARDGYAITALQHRLQHRELKTMLAQPGRRGAHYFLHNDLPIPEGQMFCQPDLAGLLESLADHGVKSFYRGAVAARIDADMRANGGFLTAADLARIPWPVIRKPIHRNYRGLQVVTMPPPAAGRVLLLVLMMLNHFPSRMFRKMDAHTFHLLAELFRKAMIQRRERPYDPDTYPLIQNKLSRKAARAMAQSIREDIDPSLPMVDPPNESGDTTHLSVMDAEGGAVGITQSIERVYGAQVACEGLGFLYNNYLMALETQDPKHPYFLKPGAVPWSTVAPTLLFHKERPWMVVGSPGSERIFSAISQFLLRTLDGKQGMGAALAAPRLHCSVGGKVSLEADRFDPDVISYLEKKGYKIDRREPYAFYLGAVHATVRCVSGKGFQGVAEVRRDGTAAGPD</sequence>
<dbReference type="PRINTS" id="PR01210">
    <property type="entry name" value="GGTRANSPTASE"/>
</dbReference>
<reference evidence="5" key="1">
    <citation type="submission" date="2021-03" db="EMBL/GenBank/DDBJ databases">
        <authorList>
            <person name="Wang G."/>
        </authorList>
    </citation>
    <scope>NUCLEOTIDE SEQUENCE</scope>
    <source>
        <strain evidence="5">KCTC 12899</strain>
    </source>
</reference>
<name>A0A8J7U7U8_9BACT</name>